<sequence length="62" mass="6904">MLKAIITRLLGLKSVGWANVYKRDDGTLMTGGMLYKTENEALEKGRLSGATSQYVGTKQLYY</sequence>
<accession>A0AAC9JEU6</accession>
<name>A0AAC9JEU6_9ALTE</name>
<dbReference type="Proteomes" id="UP000182101">
    <property type="component" value="Plasmid pAMCP48-600"/>
</dbReference>
<protein>
    <submittedName>
        <fullName evidence="1">Uncharacterized protein</fullName>
    </submittedName>
</protein>
<reference evidence="1 2" key="1">
    <citation type="submission" date="2016-11" db="EMBL/GenBank/DDBJ databases">
        <title>Networking in microbes: conjugative elements and plasmids in the genus Alteromonas.</title>
        <authorList>
            <person name="Lopez-Perez M."/>
            <person name="Ramon-Marco N."/>
            <person name="Rodriguez-Valera F."/>
        </authorList>
    </citation>
    <scope>NUCLEOTIDE SEQUENCE [LARGE SCALE GENOMIC DNA]</scope>
    <source>
        <strain evidence="1 2">CP48</strain>
        <plasmid evidence="2">pamcp48-600</plasmid>
    </source>
</reference>
<dbReference type="EMBL" id="CP018025">
    <property type="protein sequence ID" value="APD92001.1"/>
    <property type="molecule type" value="Genomic_DNA"/>
</dbReference>
<proteinExistence type="predicted"/>
<evidence type="ECO:0000313" key="1">
    <source>
        <dbReference type="EMBL" id="APD92001.1"/>
    </source>
</evidence>
<gene>
    <name evidence="1" type="ORF">BM524_18950</name>
</gene>
<dbReference type="RefSeq" id="WP_071960611.1">
    <property type="nucleotide sequence ID" value="NZ_CP018025.1"/>
</dbReference>
<evidence type="ECO:0000313" key="2">
    <source>
        <dbReference type="Proteomes" id="UP000182101"/>
    </source>
</evidence>
<geneLocation type="plasmid" evidence="2">
    <name>pamcp48-600</name>
</geneLocation>
<organism evidence="1 2">
    <name type="scientific">Alteromonas mediterranea</name>
    <dbReference type="NCBI Taxonomy" id="314275"/>
    <lineage>
        <taxon>Bacteria</taxon>
        <taxon>Pseudomonadati</taxon>
        <taxon>Pseudomonadota</taxon>
        <taxon>Gammaproteobacteria</taxon>
        <taxon>Alteromonadales</taxon>
        <taxon>Alteromonadaceae</taxon>
        <taxon>Alteromonas/Salinimonas group</taxon>
        <taxon>Alteromonas</taxon>
    </lineage>
</organism>
<dbReference type="AlphaFoldDB" id="A0AAC9JEU6"/>
<keyword evidence="1" id="KW-0614">Plasmid</keyword>